<gene>
    <name evidence="2" type="ORF">NU887_14670</name>
</gene>
<organism evidence="2 3">
    <name type="scientific">Aquiflexum gelatinilyticum</name>
    <dbReference type="NCBI Taxonomy" id="2961943"/>
    <lineage>
        <taxon>Bacteria</taxon>
        <taxon>Pseudomonadati</taxon>
        <taxon>Bacteroidota</taxon>
        <taxon>Cytophagia</taxon>
        <taxon>Cytophagales</taxon>
        <taxon>Cyclobacteriaceae</taxon>
        <taxon>Aquiflexum</taxon>
    </lineage>
</organism>
<dbReference type="Proteomes" id="UP001142175">
    <property type="component" value="Unassembled WGS sequence"/>
</dbReference>
<accession>A0A9X2P562</accession>
<evidence type="ECO:0000313" key="3">
    <source>
        <dbReference type="Proteomes" id="UP001142175"/>
    </source>
</evidence>
<keyword evidence="3" id="KW-1185">Reference proteome</keyword>
<feature type="transmembrane region" description="Helical" evidence="1">
    <location>
        <begin position="6"/>
        <end position="22"/>
    </location>
</feature>
<evidence type="ECO:0000256" key="1">
    <source>
        <dbReference type="SAM" id="Phobius"/>
    </source>
</evidence>
<dbReference type="EMBL" id="JANSUY010000013">
    <property type="protein sequence ID" value="MCR9016286.1"/>
    <property type="molecule type" value="Genomic_DNA"/>
</dbReference>
<dbReference type="AlphaFoldDB" id="A0A9X2P562"/>
<comment type="caution">
    <text evidence="2">The sequence shown here is derived from an EMBL/GenBank/DDBJ whole genome shotgun (WGS) entry which is preliminary data.</text>
</comment>
<protein>
    <submittedName>
        <fullName evidence="2">Uncharacterized protein</fullName>
    </submittedName>
</protein>
<dbReference type="RefSeq" id="WP_258424135.1">
    <property type="nucleotide sequence ID" value="NZ_JANSUY010000013.1"/>
</dbReference>
<proteinExistence type="predicted"/>
<keyword evidence="1" id="KW-0472">Membrane</keyword>
<evidence type="ECO:0000313" key="2">
    <source>
        <dbReference type="EMBL" id="MCR9016286.1"/>
    </source>
</evidence>
<reference evidence="2" key="1">
    <citation type="submission" date="2022-08" db="EMBL/GenBank/DDBJ databases">
        <authorList>
            <person name="Zhang D."/>
        </authorList>
    </citation>
    <scope>NUCLEOTIDE SEQUENCE</scope>
    <source>
        <strain evidence="2">XJ19-11</strain>
    </source>
</reference>
<name>A0A9X2P562_9BACT</name>
<keyword evidence="1" id="KW-0812">Transmembrane</keyword>
<keyword evidence="1" id="KW-1133">Transmembrane helix</keyword>
<sequence length="170" mass="20155">MKYSDWLSIIAIAVSLISALIAKRANKISKDSYEISKRAEERELKKEERKIILKVWPNSLFRKFKHEEILNFLLFNVQIKNHSAKPIKLKFYKIKLLESDIIIDSTTRKYNISDPYILPEKIIEESKELRLLNNIPYSRLIGLKLNLHAEDTMDNFYKSETWIIKQSDLK</sequence>